<organism evidence="1 2">
    <name type="scientific">Dallia pectoralis</name>
    <name type="common">Alaska blackfish</name>
    <dbReference type="NCBI Taxonomy" id="75939"/>
    <lineage>
        <taxon>Eukaryota</taxon>
        <taxon>Metazoa</taxon>
        <taxon>Chordata</taxon>
        <taxon>Craniata</taxon>
        <taxon>Vertebrata</taxon>
        <taxon>Euteleostomi</taxon>
        <taxon>Actinopterygii</taxon>
        <taxon>Neopterygii</taxon>
        <taxon>Teleostei</taxon>
        <taxon>Protacanthopterygii</taxon>
        <taxon>Esociformes</taxon>
        <taxon>Umbridae</taxon>
        <taxon>Dallia</taxon>
    </lineage>
</organism>
<reference evidence="1" key="1">
    <citation type="submission" date="2021-05" db="EMBL/GenBank/DDBJ databases">
        <authorList>
            <person name="Pan Q."/>
            <person name="Jouanno E."/>
            <person name="Zahm M."/>
            <person name="Klopp C."/>
            <person name="Cabau C."/>
            <person name="Louis A."/>
            <person name="Berthelot C."/>
            <person name="Parey E."/>
            <person name="Roest Crollius H."/>
            <person name="Montfort J."/>
            <person name="Robinson-Rechavi M."/>
            <person name="Bouchez O."/>
            <person name="Lampietro C."/>
            <person name="Lopez Roques C."/>
            <person name="Donnadieu C."/>
            <person name="Postlethwait J."/>
            <person name="Bobe J."/>
            <person name="Dillon D."/>
            <person name="Chandos A."/>
            <person name="von Hippel F."/>
            <person name="Guiguen Y."/>
        </authorList>
    </citation>
    <scope>NUCLEOTIDE SEQUENCE</scope>
    <source>
        <strain evidence="1">YG-Jan2019</strain>
    </source>
</reference>
<sequence>MQTRRGKWVFVMALSRWMLYTALLVQGTQSSPTLPACTEPCLCHQGPVLNCSFAGLSLVQKHIPSTINDLDLSHNLLASFSLLWPSWGLKNLWIGHNSLTQLSLCVERTWRGEPGRMALSHTRGKCQTWAPSLQLLSAENNQLERIPEGMAGCKFLQVLQLSHNRISVLRPGELSWSPHLKEIHLQHNRISSLNPLALKDLPEIRVLDLSFNMLTTIPSSAYLALRTLNVLVEVKGNRWRCDCSLRSARRWMAYDRDRAQVQSWRGVVCSHPAVHSGRDLLHLEDSDLTCPTPENRPGLHQDVTVDEGTEILLPCSSSNQESTWRTPNGQVPGSPTGLLIRDIAEKDTGLYVCVSGPDEESVSVFDLHVHKTPRKTRGTRSLNVVRLQMNPELGSVQREGQKIDLQRASQWTQSDLILAVCLSVFITLIVAFILGALARPLLDILWGRYCRCCRCTKKSSAQAESVNYAGRGPHDNNAYSDEEREEVGTHKERRVTFSSHSSELGDPNSVPYYDLVATGRQGNQAAEYSGSYESINERDTFHHSLVVSHPPEKEKPSRVDSVSSGSSQQDNHETDTRSGDGDLSNGSLRKPQSGANSVYTHDMEFEPIPNPDELRRSHSSSLSSHSEQDSPNRGQDIDWPLKKSDHQKSKFILKEGDAVKQMVEQINTGSAGAISRCPPESSTNCKNITAGSNPLDPELWNDSGESFEFPDSIRSASARSSSQDLYGSALVDPSRKQSQQAQNDEPLAKDRWENDKSSSSSSHDRGNEFAEYTGNAQHFESSSDSGDEPTTYTVEKARKAVNIEISRQGFQNLPEPETKEPHLHPWVGDPPVPVYIRRFGKRLDIHPPQEAEHATPEKTPPPQYSSRSESEEQTIENSAKHNRQIPDVSQRDSFLNLGDINVSIAPKKAPNIGFSKGGFQYQPEVETKSSSLNISSHIAITPEDQPHKDPLPEEATAEEFPAYIPSFRRHLDIQSSNDIPSSSTCLPRPAGSSSSSSDSEDDTAMNQFRPEESPKVTDSSPSLRGIAVSFSPRKALNIGFSKEGIKYPSEPYCLETAPAAPILPPPAWSTSSSSDSEDETHMYHSREKVKVNVPESSVSLPGLDVSFAPRKALNIGFSKEGIKSPPEPETESAGLDRTTQCAINAKVPVTQPLMSSKLAQVEEPPVPVVFPRFGKRLDFLPHHEAKSVTLKTSPLSESSASSESEEETIENSAKYNSQIPDVSQRDSLLNLGDINVSIAPRRALNIGFSKGGFQYQPEVETKSSSLNLSSHIAITPEDQPHKDPLPEEATAEEFPAYIPSFRRHLDIQSSNDIPSSSTCLPRPAGSSSSSSDSEDDTAMNQYRPEESPKVTDSSPSLRGIDVSFSPRKALNIGFSKESIKYPSEPSSTGVAITSPSAMGINDSLSESSIPSEETWDDRSSGPVFIPRLRRRLDIQSRHDAPPPTPPTSPPTESTYSSRESDDETTRNRKIEQAKSPDSSYSLAGIDVSMAPRKALKVDFSREGYEYESGPYYQETPAASPGSPPPAGSVSPSSESDNETGIYQQREENETKFLESSVILSGFDVSYAPRKALDVGLSKERSYHPHPEDGSRVSDLGLTPQTAVNTKDEGIKDTKPVPQVSLPETSNWRTADEAPIQLYHVPQLRKRLDIRAPRDTPPAVPQTPPPSESSSSSSESDNETTMTRTEEDDKASLPDVKYKYPSVSLGDTPINISFDKRKALSIGKEHFQHQQTESNSRYESSTSKGQGFRHDTIPVSKLPLPKISRFSTTSSERAGPEELTPSPDSSSSSSSESGNELTEPTKKPGRDVADCSFNPGETQIKVSFAPSEALNIGLYNSTSNTDEVDRKTGAEERTNRPGLGGLKVLSERRQWEAEDDISPVQGNIYRTEGSLEEVTDLSSELPSTKTSGFFSTSALTNEARLRESPLEIPHQKRRLVVDIQLPPAPNEAQGTSPSPPEGDEGAGSGWKSRGQQRRAIDGFGRTAQAEEGDKRYMGLLTAKPFSSARPYRRNVASATTTSTRHGGISDRDGSEKGSSASASALHFETHGKGSEA</sequence>
<protein>
    <submittedName>
        <fullName evidence="1">Uncharacterized protein</fullName>
    </submittedName>
</protein>
<evidence type="ECO:0000313" key="1">
    <source>
        <dbReference type="EMBL" id="KAJ7986507.1"/>
    </source>
</evidence>
<evidence type="ECO:0000313" key="2">
    <source>
        <dbReference type="Proteomes" id="UP001157502"/>
    </source>
</evidence>
<dbReference type="EMBL" id="CM055761">
    <property type="protein sequence ID" value="KAJ7986507.1"/>
    <property type="molecule type" value="Genomic_DNA"/>
</dbReference>
<proteinExistence type="predicted"/>
<comment type="caution">
    <text evidence="1">The sequence shown here is derived from an EMBL/GenBank/DDBJ whole genome shotgun (WGS) entry which is preliminary data.</text>
</comment>
<accession>A0ACC2F5C2</accession>
<keyword evidence="2" id="KW-1185">Reference proteome</keyword>
<gene>
    <name evidence="1" type="ORF">DPEC_G00340590</name>
</gene>
<name>A0ACC2F5C2_DALPE</name>
<dbReference type="Proteomes" id="UP001157502">
    <property type="component" value="Chromosome 34"/>
</dbReference>